<dbReference type="Proteomes" id="UP001055025">
    <property type="component" value="Unassembled WGS sequence"/>
</dbReference>
<dbReference type="AlphaFoldDB" id="A0AAV5B2U4"/>
<gene>
    <name evidence="2" type="ORF">ATOP_12270</name>
</gene>
<protein>
    <submittedName>
        <fullName evidence="2">ATPase AAA</fullName>
    </submittedName>
</protein>
<name>A0AAV5B2U4_9ACTN</name>
<reference evidence="2" key="1">
    <citation type="journal article" date="2022" name="Int. J. Syst. Evol. Microbiol.">
        <title>Granulimonas faecalis gen. nov., sp. nov., and Leptogranulimonas caecicola gen. nov., sp. nov., novel lactate-producing Atopobiaceae bacteria isolated from mouse intestines, and an emended description of the family Atopobiaceae.</title>
        <authorList>
            <person name="Morinaga K."/>
            <person name="Kusada H."/>
            <person name="Sakamoto S."/>
            <person name="Murakami T."/>
            <person name="Toyoda A."/>
            <person name="Mori H."/>
            <person name="Meng X.Y."/>
            <person name="Takashino M."/>
            <person name="Murotomi K."/>
            <person name="Tamaki H."/>
        </authorList>
    </citation>
    <scope>NUCLEOTIDE SEQUENCE</scope>
    <source>
        <strain evidence="2">OPF53</strain>
    </source>
</reference>
<feature type="domain" description="Orc1-like AAA ATPase" evidence="1">
    <location>
        <begin position="17"/>
        <end position="176"/>
    </location>
</feature>
<organism evidence="2 3">
    <name type="scientific">Granulimonas faecalis</name>
    <dbReference type="NCBI Taxonomy" id="2894155"/>
    <lineage>
        <taxon>Bacteria</taxon>
        <taxon>Bacillati</taxon>
        <taxon>Actinomycetota</taxon>
        <taxon>Coriobacteriia</taxon>
        <taxon>Coriobacteriales</taxon>
        <taxon>Kribbibacteriaceae</taxon>
        <taxon>Granulimonas</taxon>
    </lineage>
</organism>
<comment type="caution">
    <text evidence="2">The sequence shown here is derived from an EMBL/GenBank/DDBJ whole genome shotgun (WGS) entry which is preliminary data.</text>
</comment>
<dbReference type="EMBL" id="BQKC01000001">
    <property type="protein sequence ID" value="GJM55572.1"/>
    <property type="molecule type" value="Genomic_DNA"/>
</dbReference>
<dbReference type="InterPro" id="IPR027417">
    <property type="entry name" value="P-loop_NTPase"/>
</dbReference>
<sequence>MTIDTIFAPSFGNRPSQLVGREPQIGTMLAGLDSAPGSRERSIVMLGQRGSGKTVLLWELAERARARGWTVASPTIPSEGMLDRIVEKLQADAGRYVEGDDHARISGGSIGALGFSVGVQFSKDAPTVASPEHRLTQTVQRLSELGRGSLILIDELQANSPEVRQLVSVYQELVGQGLDVAIVMAGLPGAVSATLNDRVLTFLNRARKLPLPAIPIGDVEAFYEDAFRELGIASTGPMTRQAAEASQGSAYLMQLLGHNIAIRLQPGGELTPDILESAAASSQADFENDVCETTLRALSDRDVDFLTAMAPDEGSSRIGDVAERLGVTPDYAQKYRRRLLDAGVVEQAGRGRLTFAVPYLRDHLLSNGL</sequence>
<evidence type="ECO:0000313" key="2">
    <source>
        <dbReference type="EMBL" id="GJM55572.1"/>
    </source>
</evidence>
<accession>A0AAV5B2U4</accession>
<proteinExistence type="predicted"/>
<dbReference type="Gene3D" id="3.40.50.300">
    <property type="entry name" value="P-loop containing nucleotide triphosphate hydrolases"/>
    <property type="match status" value="1"/>
</dbReference>
<dbReference type="Pfam" id="PF13191">
    <property type="entry name" value="AAA_16"/>
    <property type="match status" value="1"/>
</dbReference>
<evidence type="ECO:0000313" key="3">
    <source>
        <dbReference type="Proteomes" id="UP001055025"/>
    </source>
</evidence>
<keyword evidence="3" id="KW-1185">Reference proteome</keyword>
<dbReference type="SUPFAM" id="SSF52540">
    <property type="entry name" value="P-loop containing nucleoside triphosphate hydrolases"/>
    <property type="match status" value="1"/>
</dbReference>
<dbReference type="InterPro" id="IPR041664">
    <property type="entry name" value="AAA_16"/>
</dbReference>
<evidence type="ECO:0000259" key="1">
    <source>
        <dbReference type="Pfam" id="PF13191"/>
    </source>
</evidence>
<dbReference type="RefSeq" id="WP_265590844.1">
    <property type="nucleotide sequence ID" value="NZ_BQKC01000001.1"/>
</dbReference>